<evidence type="ECO:0000256" key="3">
    <source>
        <dbReference type="ARBA" id="ARBA00023125"/>
    </source>
</evidence>
<evidence type="ECO:0000256" key="4">
    <source>
        <dbReference type="ARBA" id="ARBA00023163"/>
    </source>
</evidence>
<dbReference type="InterPro" id="IPR036271">
    <property type="entry name" value="Tet_transcr_reg_TetR-rel_C_sf"/>
</dbReference>
<dbReference type="Proteomes" id="UP001228044">
    <property type="component" value="Unassembled WGS sequence"/>
</dbReference>
<sequence>MARKTKQEALETRERILDAAETLFQRRGVSRTSLQDVAQQAEVTRGAIYWHFKDKAELFDAMMQRGTMPLEEGVSLHAPPAEALSLAELRWGLVNVFYCAMHNERTRRVFEIAMQKVEYTGEMQALHERKQGARRTWREQNKAAFDRAVAQGQLPTGLDTQGAAIALVSMVDGLLHQWISDPDSFDLLAVGSTVVDNFLTSLGRAAGPSLLPPMSAAELARLGQQAVCSLGTAPPSPAATASENHGPAD</sequence>
<dbReference type="PROSITE" id="PS50977">
    <property type="entry name" value="HTH_TETR_2"/>
    <property type="match status" value="1"/>
</dbReference>
<dbReference type="InterPro" id="IPR013572">
    <property type="entry name" value="Tscrpt_reg_MAATS_C"/>
</dbReference>
<dbReference type="PANTHER" id="PTHR30055">
    <property type="entry name" value="HTH-TYPE TRANSCRIPTIONAL REGULATOR RUTR"/>
    <property type="match status" value="1"/>
</dbReference>
<evidence type="ECO:0000313" key="7">
    <source>
        <dbReference type="EMBL" id="MDN3922579.1"/>
    </source>
</evidence>
<keyword evidence="4" id="KW-0804">Transcription</keyword>
<keyword evidence="1" id="KW-0678">Repressor</keyword>
<evidence type="ECO:0000313" key="8">
    <source>
        <dbReference type="Proteomes" id="UP001228044"/>
    </source>
</evidence>
<name>A0ABT8DY56_9BURK</name>
<feature type="domain" description="HTH tetR-type" evidence="6">
    <location>
        <begin position="10"/>
        <end position="70"/>
    </location>
</feature>
<dbReference type="PRINTS" id="PR00455">
    <property type="entry name" value="HTHTETR"/>
</dbReference>
<keyword evidence="2" id="KW-0805">Transcription regulation</keyword>
<comment type="caution">
    <text evidence="7">The sequence shown here is derived from an EMBL/GenBank/DDBJ whole genome shotgun (WGS) entry which is preliminary data.</text>
</comment>
<evidence type="ECO:0000256" key="5">
    <source>
        <dbReference type="PROSITE-ProRule" id="PRU00335"/>
    </source>
</evidence>
<dbReference type="Gene3D" id="1.10.357.10">
    <property type="entry name" value="Tetracycline Repressor, domain 2"/>
    <property type="match status" value="1"/>
</dbReference>
<keyword evidence="8" id="KW-1185">Reference proteome</keyword>
<dbReference type="PROSITE" id="PS01081">
    <property type="entry name" value="HTH_TETR_1"/>
    <property type="match status" value="1"/>
</dbReference>
<dbReference type="SUPFAM" id="SSF48498">
    <property type="entry name" value="Tetracyclin repressor-like, C-terminal domain"/>
    <property type="match status" value="1"/>
</dbReference>
<dbReference type="PANTHER" id="PTHR30055:SF240">
    <property type="entry name" value="HTH-TYPE TRANSCRIPTIONAL REGULATOR ACRR"/>
    <property type="match status" value="1"/>
</dbReference>
<dbReference type="EMBL" id="JAUHHC010000005">
    <property type="protein sequence ID" value="MDN3922579.1"/>
    <property type="molecule type" value="Genomic_DNA"/>
</dbReference>
<organism evidence="7 8">
    <name type="scientific">Roseateles violae</name>
    <dbReference type="NCBI Taxonomy" id="3058042"/>
    <lineage>
        <taxon>Bacteria</taxon>
        <taxon>Pseudomonadati</taxon>
        <taxon>Pseudomonadota</taxon>
        <taxon>Betaproteobacteria</taxon>
        <taxon>Burkholderiales</taxon>
        <taxon>Sphaerotilaceae</taxon>
        <taxon>Roseateles</taxon>
    </lineage>
</organism>
<dbReference type="SUPFAM" id="SSF46689">
    <property type="entry name" value="Homeodomain-like"/>
    <property type="match status" value="1"/>
</dbReference>
<dbReference type="InterPro" id="IPR009057">
    <property type="entry name" value="Homeodomain-like_sf"/>
</dbReference>
<protein>
    <submittedName>
        <fullName evidence="7">TetR family transcriptional regulator</fullName>
    </submittedName>
</protein>
<dbReference type="Pfam" id="PF08361">
    <property type="entry name" value="TetR_C_2"/>
    <property type="match status" value="1"/>
</dbReference>
<feature type="DNA-binding region" description="H-T-H motif" evidence="5">
    <location>
        <begin position="33"/>
        <end position="52"/>
    </location>
</feature>
<reference evidence="7 8" key="1">
    <citation type="submission" date="2023-06" db="EMBL/GenBank/DDBJ databases">
        <title>Pelomonas sp. PFR6 16S ribosomal RNA gene Genome sequencing and assembly.</title>
        <authorList>
            <person name="Woo H."/>
        </authorList>
    </citation>
    <scope>NUCLEOTIDE SEQUENCE [LARGE SCALE GENOMIC DNA]</scope>
    <source>
        <strain evidence="7 8">PFR6</strain>
    </source>
</reference>
<dbReference type="InterPro" id="IPR001647">
    <property type="entry name" value="HTH_TetR"/>
</dbReference>
<gene>
    <name evidence="7" type="ORF">QWJ38_19990</name>
</gene>
<keyword evidence="3 5" id="KW-0238">DNA-binding</keyword>
<evidence type="ECO:0000256" key="2">
    <source>
        <dbReference type="ARBA" id="ARBA00023015"/>
    </source>
</evidence>
<dbReference type="RefSeq" id="WP_290360876.1">
    <property type="nucleotide sequence ID" value="NZ_JAUHHC010000005.1"/>
</dbReference>
<evidence type="ECO:0000259" key="6">
    <source>
        <dbReference type="PROSITE" id="PS50977"/>
    </source>
</evidence>
<proteinExistence type="predicted"/>
<dbReference type="Pfam" id="PF00440">
    <property type="entry name" value="TetR_N"/>
    <property type="match status" value="1"/>
</dbReference>
<evidence type="ECO:0000256" key="1">
    <source>
        <dbReference type="ARBA" id="ARBA00022491"/>
    </source>
</evidence>
<dbReference type="InterPro" id="IPR050109">
    <property type="entry name" value="HTH-type_TetR-like_transc_reg"/>
</dbReference>
<accession>A0ABT8DY56</accession>
<dbReference type="InterPro" id="IPR023772">
    <property type="entry name" value="DNA-bd_HTH_TetR-type_CS"/>
</dbReference>